<dbReference type="RefSeq" id="WP_002358416.1">
    <property type="nucleotide sequence ID" value="NZ_GL454427.1"/>
</dbReference>
<dbReference type="GO" id="GO:0019301">
    <property type="term" value="P:rhamnose catabolic process"/>
    <property type="evidence" value="ECO:0007669"/>
    <property type="project" value="UniProtKB-UniRule"/>
</dbReference>
<keyword evidence="1" id="KW-0963">Cytoplasm</keyword>
<keyword evidence="2 6" id="KW-0413">Isomerase</keyword>
<organism evidence="6 7">
    <name type="scientific">Enterococcus faecalis TX4248</name>
    <dbReference type="NCBI Taxonomy" id="749495"/>
    <lineage>
        <taxon>Bacteria</taxon>
        <taxon>Bacillati</taxon>
        <taxon>Bacillota</taxon>
        <taxon>Bacilli</taxon>
        <taxon>Lactobacillales</taxon>
        <taxon>Enterococcaceae</taxon>
        <taxon>Enterococcus</taxon>
    </lineage>
</organism>
<reference evidence="6 7" key="1">
    <citation type="submission" date="2010-07" db="EMBL/GenBank/DDBJ databases">
        <authorList>
            <person name="Sid Ahmed O."/>
        </authorList>
    </citation>
    <scope>NUCLEOTIDE SEQUENCE [LARGE SCALE GENOMIC DNA]</scope>
    <source>
        <strain evidence="6 7">TX4248</strain>
    </source>
</reference>
<keyword evidence="4" id="KW-0684">Rhamnose metabolism</keyword>
<proteinExistence type="inferred from homology"/>
<accession>A0A125W8L2</accession>
<evidence type="ECO:0000313" key="7">
    <source>
        <dbReference type="Proteomes" id="UP000004846"/>
    </source>
</evidence>
<gene>
    <name evidence="6" type="primary">rhaU</name>
    <name evidence="6" type="ORF">HMPREF9498_00735</name>
</gene>
<dbReference type="EMBL" id="AEBR01000021">
    <property type="protein sequence ID" value="EFM83633.1"/>
    <property type="molecule type" value="Genomic_DNA"/>
</dbReference>
<evidence type="ECO:0000256" key="1">
    <source>
        <dbReference type="ARBA" id="ARBA00022490"/>
    </source>
</evidence>
<dbReference type="GO" id="GO:0062192">
    <property type="term" value="F:L-rhamnose mutarotase activity"/>
    <property type="evidence" value="ECO:0007669"/>
    <property type="project" value="UniProtKB-UniRule"/>
</dbReference>
<protein>
    <recommendedName>
        <fullName evidence="5">L-rhamnose mutarotase</fullName>
        <ecNumber evidence="5">5.1.3.32</ecNumber>
    </recommendedName>
</protein>
<dbReference type="GO" id="GO:0005737">
    <property type="term" value="C:cytoplasm"/>
    <property type="evidence" value="ECO:0007669"/>
    <property type="project" value="InterPro"/>
</dbReference>
<dbReference type="HOGENOM" id="CLU_100689_2_0_9"/>
<keyword evidence="3" id="KW-0119">Carbohydrate metabolism</keyword>
<comment type="caution">
    <text evidence="6">The sequence shown here is derived from an EMBL/GenBank/DDBJ whole genome shotgun (WGS) entry which is preliminary data.</text>
</comment>
<dbReference type="Gene3D" id="3.30.70.100">
    <property type="match status" value="1"/>
</dbReference>
<evidence type="ECO:0000256" key="4">
    <source>
        <dbReference type="ARBA" id="ARBA00023308"/>
    </source>
</evidence>
<dbReference type="Proteomes" id="UP000004846">
    <property type="component" value="Unassembled WGS sequence"/>
</dbReference>
<evidence type="ECO:0000313" key="6">
    <source>
        <dbReference type="EMBL" id="EFM83633.1"/>
    </source>
</evidence>
<dbReference type="InterPro" id="IPR011008">
    <property type="entry name" value="Dimeric_a/b-barrel"/>
</dbReference>
<sequence>MIKKAFCMQVYPDQHAEYQRRHEKLWPEMRQMLKEHGVIKYQIFLNPETSTLFGYLEIEDEARWEQIALTPINQKWWNYMENIMETNPDCSPVMTELRKVFEL</sequence>
<dbReference type="NCBIfam" id="TIGR02625">
    <property type="entry name" value="YiiL_rotase"/>
    <property type="match status" value="1"/>
</dbReference>
<evidence type="ECO:0000256" key="2">
    <source>
        <dbReference type="ARBA" id="ARBA00023235"/>
    </source>
</evidence>
<name>A0A125W8L2_ENTFL</name>
<dbReference type="EC" id="5.1.3.32" evidence="5"/>
<dbReference type="SUPFAM" id="SSF54909">
    <property type="entry name" value="Dimeric alpha+beta barrel"/>
    <property type="match status" value="1"/>
</dbReference>
<dbReference type="PANTHER" id="PTHR34389:SF2">
    <property type="entry name" value="L-RHAMNOSE MUTAROTASE"/>
    <property type="match status" value="1"/>
</dbReference>
<dbReference type="InterPro" id="IPR008000">
    <property type="entry name" value="Rham/fucose_mutarotase"/>
</dbReference>
<dbReference type="HAMAP" id="MF_01663">
    <property type="entry name" value="L_rham_rotase"/>
    <property type="match status" value="1"/>
</dbReference>
<dbReference type="AlphaFoldDB" id="A0A125W8L2"/>
<evidence type="ECO:0000256" key="3">
    <source>
        <dbReference type="ARBA" id="ARBA00023277"/>
    </source>
</evidence>
<dbReference type="Pfam" id="PF05336">
    <property type="entry name" value="rhaM"/>
    <property type="match status" value="1"/>
</dbReference>
<dbReference type="InterPro" id="IPR013448">
    <property type="entry name" value="L-rhamnose_mutarotase"/>
</dbReference>
<dbReference type="PANTHER" id="PTHR34389">
    <property type="entry name" value="L-RHAMNOSE MUTAROTASE"/>
    <property type="match status" value="1"/>
</dbReference>
<evidence type="ECO:0000256" key="5">
    <source>
        <dbReference type="NCBIfam" id="TIGR02625"/>
    </source>
</evidence>